<dbReference type="Gramene" id="EER99463">
    <property type="protein sequence ID" value="EER99463"/>
    <property type="gene ID" value="SORBI_3002G322600"/>
</dbReference>
<dbReference type="Proteomes" id="UP000807115">
    <property type="component" value="Chromosome 2"/>
</dbReference>
<dbReference type="AlphaFoldDB" id="A0A921UUK2"/>
<reference evidence="3" key="2">
    <citation type="submission" date="2020-10" db="EMBL/GenBank/DDBJ databases">
        <authorList>
            <person name="Cooper E.A."/>
            <person name="Brenton Z.W."/>
            <person name="Flinn B.S."/>
            <person name="Jenkins J."/>
            <person name="Shu S."/>
            <person name="Flowers D."/>
            <person name="Luo F."/>
            <person name="Wang Y."/>
            <person name="Xia P."/>
            <person name="Barry K."/>
            <person name="Daum C."/>
            <person name="Lipzen A."/>
            <person name="Yoshinaga Y."/>
            <person name="Schmutz J."/>
            <person name="Saski C."/>
            <person name="Vermerris W."/>
            <person name="Kresovich S."/>
        </authorList>
    </citation>
    <scope>NUCLEOTIDE SEQUENCE</scope>
</reference>
<dbReference type="OrthoDB" id="674678at2759"/>
<name>A0A921UUK2_SORBI</name>
<evidence type="ECO:0000313" key="4">
    <source>
        <dbReference type="Proteomes" id="UP000807115"/>
    </source>
</evidence>
<gene>
    <name evidence="3" type="ORF">BDA96_02G338700</name>
</gene>
<comment type="caution">
    <text evidence="3">The sequence shown here is derived from an EMBL/GenBank/DDBJ whole genome shotgun (WGS) entry which is preliminary data.</text>
</comment>
<comment type="subcellular location">
    <subcellularLocation>
        <location evidence="1">Membrane</location>
    </subcellularLocation>
</comment>
<dbReference type="PANTHER" id="PTHR31234">
    <property type="entry name" value="LATE EMBRYOGENESIS ABUNDANT (LEA) HYDROXYPROLINE-RICH GLYCOPROTEIN FAMILY"/>
    <property type="match status" value="1"/>
</dbReference>
<dbReference type="InterPro" id="IPR044839">
    <property type="entry name" value="NDR1-like"/>
</dbReference>
<keyword evidence="2" id="KW-0472">Membrane</keyword>
<evidence type="ECO:0000256" key="2">
    <source>
        <dbReference type="ARBA" id="ARBA00023136"/>
    </source>
</evidence>
<evidence type="ECO:0000256" key="1">
    <source>
        <dbReference type="ARBA" id="ARBA00004370"/>
    </source>
</evidence>
<dbReference type="EMBL" id="CM027681">
    <property type="protein sequence ID" value="KAG0545169.1"/>
    <property type="molecule type" value="Genomic_DNA"/>
</dbReference>
<dbReference type="OMA" id="RMYVFHG"/>
<evidence type="ECO:0008006" key="5">
    <source>
        <dbReference type="Google" id="ProtNLM"/>
    </source>
</evidence>
<dbReference type="KEGG" id="sbi:8084056"/>
<evidence type="ECO:0000313" key="3">
    <source>
        <dbReference type="EMBL" id="KAG0545169.1"/>
    </source>
</evidence>
<sequence>MSKDKASKLARRKAHCMACCVALGVLVILGALALAFYLVYRPRPPRVVATPVDISVDEFSLLPHPTLKVSVGVHVVVSNPSHSPYRYGPTLSAVTYHGAPVGETLVPAGEVGGKATARIEPATVVDGVKVAENPHFASDAVAGVLPFVAVARVVGKALVLRAFEVPVTVETVCFVRMYVFHGESSSRCVSTVRTGAAAASASRSGNGNGYGYGYGYGAGFPAEAAGRAQEHD</sequence>
<proteinExistence type="predicted"/>
<protein>
    <recommendedName>
        <fullName evidence="5">Late embryogenesis abundant protein LEA-2 subgroup domain-containing protein</fullName>
    </recommendedName>
</protein>
<dbReference type="GO" id="GO:0016020">
    <property type="term" value="C:membrane"/>
    <property type="evidence" value="ECO:0007669"/>
    <property type="project" value="UniProtKB-SubCell"/>
</dbReference>
<dbReference type="PANTHER" id="PTHR31234:SF26">
    <property type="entry name" value="OS07G0524400 PROTEIN"/>
    <property type="match status" value="1"/>
</dbReference>
<reference evidence="3" key="1">
    <citation type="journal article" date="2019" name="BMC Genomics">
        <title>A new reference genome for Sorghum bicolor reveals high levels of sequence similarity between sweet and grain genotypes: implications for the genetics of sugar metabolism.</title>
        <authorList>
            <person name="Cooper E.A."/>
            <person name="Brenton Z.W."/>
            <person name="Flinn B.S."/>
            <person name="Jenkins J."/>
            <person name="Shu S."/>
            <person name="Flowers D."/>
            <person name="Luo F."/>
            <person name="Wang Y."/>
            <person name="Xia P."/>
            <person name="Barry K."/>
            <person name="Daum C."/>
            <person name="Lipzen A."/>
            <person name="Yoshinaga Y."/>
            <person name="Schmutz J."/>
            <person name="Saski C."/>
            <person name="Vermerris W."/>
            <person name="Kresovich S."/>
        </authorList>
    </citation>
    <scope>NUCLEOTIDE SEQUENCE</scope>
</reference>
<accession>A0A921UUK2</accession>
<organism evidence="3 4">
    <name type="scientific">Sorghum bicolor</name>
    <name type="common">Sorghum</name>
    <name type="synonym">Sorghum vulgare</name>
    <dbReference type="NCBI Taxonomy" id="4558"/>
    <lineage>
        <taxon>Eukaryota</taxon>
        <taxon>Viridiplantae</taxon>
        <taxon>Streptophyta</taxon>
        <taxon>Embryophyta</taxon>
        <taxon>Tracheophyta</taxon>
        <taxon>Spermatophyta</taxon>
        <taxon>Magnoliopsida</taxon>
        <taxon>Liliopsida</taxon>
        <taxon>Poales</taxon>
        <taxon>Poaceae</taxon>
        <taxon>PACMAD clade</taxon>
        <taxon>Panicoideae</taxon>
        <taxon>Andropogonodae</taxon>
        <taxon>Andropogoneae</taxon>
        <taxon>Sorghinae</taxon>
        <taxon>Sorghum</taxon>
    </lineage>
</organism>
<dbReference type="GO" id="GO:0098542">
    <property type="term" value="P:defense response to other organism"/>
    <property type="evidence" value="ECO:0007669"/>
    <property type="project" value="InterPro"/>
</dbReference>